<gene>
    <name evidence="5" type="primary">LYS2_3</name>
    <name evidence="5" type="ORF">V5O48_019453</name>
</gene>
<evidence type="ECO:0000256" key="3">
    <source>
        <dbReference type="SAM" id="MobiDB-lite"/>
    </source>
</evidence>
<evidence type="ECO:0000256" key="2">
    <source>
        <dbReference type="ARBA" id="ARBA00022553"/>
    </source>
</evidence>
<dbReference type="PANTHER" id="PTHR44845">
    <property type="entry name" value="CARRIER DOMAIN-CONTAINING PROTEIN"/>
    <property type="match status" value="1"/>
</dbReference>
<keyword evidence="1" id="KW-0596">Phosphopantetheine</keyword>
<keyword evidence="2" id="KW-0597">Phosphoprotein</keyword>
<feature type="region of interest" description="Disordered" evidence="3">
    <location>
        <begin position="177"/>
        <end position="196"/>
    </location>
</feature>
<dbReference type="Gene3D" id="3.30.300.30">
    <property type="match status" value="1"/>
</dbReference>
<feature type="region of interest" description="Disordered" evidence="3">
    <location>
        <begin position="59"/>
        <end position="81"/>
    </location>
</feature>
<feature type="domain" description="Carrier" evidence="4">
    <location>
        <begin position="79"/>
        <end position="166"/>
    </location>
</feature>
<dbReference type="SUPFAM" id="SSF47336">
    <property type="entry name" value="ACP-like"/>
    <property type="match status" value="1"/>
</dbReference>
<reference evidence="5 6" key="1">
    <citation type="submission" date="2024-02" db="EMBL/GenBank/DDBJ databases">
        <title>A draft genome for the cacao thread blight pathogen Marasmius crinis-equi.</title>
        <authorList>
            <person name="Cohen S.P."/>
            <person name="Baruah I.K."/>
            <person name="Amoako-Attah I."/>
            <person name="Bukari Y."/>
            <person name="Meinhardt L.W."/>
            <person name="Bailey B.A."/>
        </authorList>
    </citation>
    <scope>NUCLEOTIDE SEQUENCE [LARGE SCALE GENOMIC DNA]</scope>
    <source>
        <strain evidence="5 6">GH-76</strain>
    </source>
</reference>
<keyword evidence="6" id="KW-1185">Reference proteome</keyword>
<dbReference type="EMBL" id="JBAHYK010004977">
    <property type="protein sequence ID" value="KAL0562631.1"/>
    <property type="molecule type" value="Genomic_DNA"/>
</dbReference>
<dbReference type="GO" id="GO:0016491">
    <property type="term" value="F:oxidoreductase activity"/>
    <property type="evidence" value="ECO:0007669"/>
    <property type="project" value="UniProtKB-KW"/>
</dbReference>
<dbReference type="Pfam" id="PF00550">
    <property type="entry name" value="PP-binding"/>
    <property type="match status" value="1"/>
</dbReference>
<dbReference type="Gene3D" id="1.10.1200.10">
    <property type="entry name" value="ACP-like"/>
    <property type="match status" value="1"/>
</dbReference>
<dbReference type="SUPFAM" id="SSF56801">
    <property type="entry name" value="Acetyl-CoA synthetase-like"/>
    <property type="match status" value="1"/>
</dbReference>
<feature type="non-terminal residue" evidence="5">
    <location>
        <position position="1"/>
    </location>
</feature>
<evidence type="ECO:0000313" key="6">
    <source>
        <dbReference type="Proteomes" id="UP001465976"/>
    </source>
</evidence>
<evidence type="ECO:0000313" key="5">
    <source>
        <dbReference type="EMBL" id="KAL0562631.1"/>
    </source>
</evidence>
<dbReference type="InterPro" id="IPR006162">
    <property type="entry name" value="Ppantetheine_attach_site"/>
</dbReference>
<evidence type="ECO:0000259" key="4">
    <source>
        <dbReference type="PROSITE" id="PS50075"/>
    </source>
</evidence>
<dbReference type="PANTHER" id="PTHR44845:SF1">
    <property type="entry name" value="L-2-AMINOADIPATE REDUCTASE"/>
    <property type="match status" value="1"/>
</dbReference>
<dbReference type="EC" id="1.2.1.95" evidence="5"/>
<dbReference type="InterPro" id="IPR036736">
    <property type="entry name" value="ACP-like_sf"/>
</dbReference>
<dbReference type="Proteomes" id="UP001465976">
    <property type="component" value="Unassembled WGS sequence"/>
</dbReference>
<proteinExistence type="predicted"/>
<dbReference type="InterPro" id="IPR045851">
    <property type="entry name" value="AMP-bd_C_sf"/>
</dbReference>
<organism evidence="5 6">
    <name type="scientific">Marasmius crinis-equi</name>
    <dbReference type="NCBI Taxonomy" id="585013"/>
    <lineage>
        <taxon>Eukaryota</taxon>
        <taxon>Fungi</taxon>
        <taxon>Dikarya</taxon>
        <taxon>Basidiomycota</taxon>
        <taxon>Agaricomycotina</taxon>
        <taxon>Agaricomycetes</taxon>
        <taxon>Agaricomycetidae</taxon>
        <taxon>Agaricales</taxon>
        <taxon>Marasmiineae</taxon>
        <taxon>Marasmiaceae</taxon>
        <taxon>Marasmius</taxon>
    </lineage>
</organism>
<dbReference type="PROSITE" id="PS00012">
    <property type="entry name" value="PHOSPHOPANTETHEINE"/>
    <property type="match status" value="1"/>
</dbReference>
<sequence length="218" mass="23508">RLIKDLREYLKKKLPSYSIPSLFVPLPRMPLNPNGKIDKPALPFPDTAQLAAIASIPGSAKAPGATADPATGKPTAHHRPPTPTEYTILQIFSSILPNNPSPESIPLDESFFDLGGHSILATRLIFEIRRVFVVDAPLNLVFGFTGEEGIDEPSVEALGRAVDRLRSDISGFGIGVDDDKRANKGDGLLAPSSGARGKKGEIVEYGQDYKNLVAKLRE</sequence>
<dbReference type="PROSITE" id="PS50075">
    <property type="entry name" value="CARRIER"/>
    <property type="match status" value="1"/>
</dbReference>
<feature type="non-terminal residue" evidence="5">
    <location>
        <position position="218"/>
    </location>
</feature>
<dbReference type="InterPro" id="IPR009081">
    <property type="entry name" value="PP-bd_ACP"/>
</dbReference>
<name>A0ABR3EIB9_9AGAR</name>
<comment type="caution">
    <text evidence="5">The sequence shown here is derived from an EMBL/GenBank/DDBJ whole genome shotgun (WGS) entry which is preliminary data.</text>
</comment>
<keyword evidence="5" id="KW-0560">Oxidoreductase</keyword>
<evidence type="ECO:0000256" key="1">
    <source>
        <dbReference type="ARBA" id="ARBA00022450"/>
    </source>
</evidence>
<accession>A0ABR3EIB9</accession>
<protein>
    <submittedName>
        <fullName evidence="5">Large subunit of alpha-aminoadipate reductase</fullName>
        <ecNumber evidence="5">1.2.1.95</ecNumber>
    </submittedName>
</protein>